<evidence type="ECO:0000256" key="9">
    <source>
        <dbReference type="SAM" id="Phobius"/>
    </source>
</evidence>
<protein>
    <submittedName>
        <fullName evidence="11">Sm-like protein LSM2</fullName>
    </submittedName>
</protein>
<evidence type="ECO:0000313" key="11">
    <source>
        <dbReference type="EMBL" id="KAL0391052.1"/>
    </source>
</evidence>
<dbReference type="GO" id="GO:0000932">
    <property type="term" value="C:P-body"/>
    <property type="evidence" value="ECO:0007669"/>
    <property type="project" value="TreeGrafter"/>
</dbReference>
<dbReference type="InterPro" id="IPR010920">
    <property type="entry name" value="LSM_dom_sf"/>
</dbReference>
<keyword evidence="7" id="KW-0539">Nucleus</keyword>
<evidence type="ECO:0000256" key="1">
    <source>
        <dbReference type="ARBA" id="ARBA00004123"/>
    </source>
</evidence>
<accession>A0AAW2SF25</accession>
<evidence type="ECO:0000256" key="8">
    <source>
        <dbReference type="ARBA" id="ARBA00023274"/>
    </source>
</evidence>
<evidence type="ECO:0000259" key="10">
    <source>
        <dbReference type="PROSITE" id="PS52002"/>
    </source>
</evidence>
<dbReference type="GO" id="GO:0071013">
    <property type="term" value="C:catalytic step 2 spliceosome"/>
    <property type="evidence" value="ECO:0007669"/>
    <property type="project" value="TreeGrafter"/>
</dbReference>
<dbReference type="PANTHER" id="PTHR13829:SF2">
    <property type="entry name" value="U6 SNRNA-ASSOCIATED SM-LIKE PROTEIN LSM2"/>
    <property type="match status" value="1"/>
</dbReference>
<keyword evidence="6" id="KW-0508">mRNA splicing</keyword>
<keyword evidence="8" id="KW-0687">Ribonucleoprotein</keyword>
<dbReference type="Gene3D" id="2.30.30.100">
    <property type="match status" value="1"/>
</dbReference>
<evidence type="ECO:0000256" key="2">
    <source>
        <dbReference type="ARBA" id="ARBA00006850"/>
    </source>
</evidence>
<dbReference type="InterPro" id="IPR016654">
    <property type="entry name" value="U6_snRNA_Lsm2"/>
</dbReference>
<feature type="domain" description="Sm" evidence="10">
    <location>
        <begin position="27"/>
        <end position="101"/>
    </location>
</feature>
<keyword evidence="5" id="KW-0694">RNA-binding</keyword>
<dbReference type="FunFam" id="2.30.30.100:FF:000053">
    <property type="entry name" value="U6 snRNA-associated Sm-like protein LSm2"/>
    <property type="match status" value="1"/>
</dbReference>
<keyword evidence="9" id="KW-0812">Transmembrane</keyword>
<keyword evidence="9" id="KW-1133">Transmembrane helix</keyword>
<comment type="similarity">
    <text evidence="2">Belongs to the snRNP Sm proteins family.</text>
</comment>
<keyword evidence="9" id="KW-0472">Membrane</keyword>
<reference evidence="11" key="1">
    <citation type="submission" date="2020-06" db="EMBL/GenBank/DDBJ databases">
        <authorList>
            <person name="Li T."/>
            <person name="Hu X."/>
            <person name="Zhang T."/>
            <person name="Song X."/>
            <person name="Zhang H."/>
            <person name="Dai N."/>
            <person name="Sheng W."/>
            <person name="Hou X."/>
            <person name="Wei L."/>
        </authorList>
    </citation>
    <scope>NUCLEOTIDE SEQUENCE</scope>
    <source>
        <strain evidence="11">KEN8</strain>
        <tissue evidence="11">Leaf</tissue>
    </source>
</reference>
<evidence type="ECO:0000256" key="5">
    <source>
        <dbReference type="ARBA" id="ARBA00022884"/>
    </source>
</evidence>
<organism evidence="11">
    <name type="scientific">Sesamum calycinum</name>
    <dbReference type="NCBI Taxonomy" id="2727403"/>
    <lineage>
        <taxon>Eukaryota</taxon>
        <taxon>Viridiplantae</taxon>
        <taxon>Streptophyta</taxon>
        <taxon>Embryophyta</taxon>
        <taxon>Tracheophyta</taxon>
        <taxon>Spermatophyta</taxon>
        <taxon>Magnoliopsida</taxon>
        <taxon>eudicotyledons</taxon>
        <taxon>Gunneridae</taxon>
        <taxon>Pentapetalae</taxon>
        <taxon>asterids</taxon>
        <taxon>lamiids</taxon>
        <taxon>Lamiales</taxon>
        <taxon>Pedaliaceae</taxon>
        <taxon>Sesamum</taxon>
    </lineage>
</organism>
<dbReference type="PANTHER" id="PTHR13829">
    <property type="entry name" value="SNRNP CORE PROTEIN FAMILY MEMBER"/>
    <property type="match status" value="1"/>
</dbReference>
<feature type="transmembrane region" description="Helical" evidence="9">
    <location>
        <begin position="6"/>
        <end position="29"/>
    </location>
</feature>
<dbReference type="PROSITE" id="PS52002">
    <property type="entry name" value="SM"/>
    <property type="match status" value="1"/>
</dbReference>
<sequence length="118" mass="13657">MVMHSATVVVVVFFFFFSNVMYICVQLFLSYFRDIVGREVIVEMKEDLAFRGTLHAVDQYLNFKLVNTTVHDPLNHPEMLCVWNCFIRGSAVRYVHLPPDGVDVELLQDATRREARAS</sequence>
<dbReference type="SUPFAM" id="SSF50182">
    <property type="entry name" value="Sm-like ribonucleoproteins"/>
    <property type="match status" value="1"/>
</dbReference>
<comment type="subcellular location">
    <subcellularLocation>
        <location evidence="1">Nucleus</location>
    </subcellularLocation>
</comment>
<dbReference type="InterPro" id="IPR001163">
    <property type="entry name" value="Sm_dom_euk/arc"/>
</dbReference>
<keyword evidence="4" id="KW-0747">Spliceosome</keyword>
<dbReference type="AlphaFoldDB" id="A0AAW2SF25"/>
<evidence type="ECO:0000256" key="4">
    <source>
        <dbReference type="ARBA" id="ARBA00022728"/>
    </source>
</evidence>
<dbReference type="GO" id="GO:0071011">
    <property type="term" value="C:precatalytic spliceosome"/>
    <property type="evidence" value="ECO:0007669"/>
    <property type="project" value="TreeGrafter"/>
</dbReference>
<dbReference type="SMART" id="SM00651">
    <property type="entry name" value="Sm"/>
    <property type="match status" value="1"/>
</dbReference>
<dbReference type="InterPro" id="IPR047575">
    <property type="entry name" value="Sm"/>
</dbReference>
<name>A0AAW2SF25_9LAMI</name>
<evidence type="ECO:0000256" key="7">
    <source>
        <dbReference type="ARBA" id="ARBA00023242"/>
    </source>
</evidence>
<dbReference type="CDD" id="cd01725">
    <property type="entry name" value="LSm2"/>
    <property type="match status" value="1"/>
</dbReference>
<dbReference type="GO" id="GO:0003723">
    <property type="term" value="F:RNA binding"/>
    <property type="evidence" value="ECO:0007669"/>
    <property type="project" value="UniProtKB-KW"/>
</dbReference>
<dbReference type="EMBL" id="JACGWM010000002">
    <property type="protein sequence ID" value="KAL0391052.1"/>
    <property type="molecule type" value="Genomic_DNA"/>
</dbReference>
<dbReference type="Pfam" id="PF01423">
    <property type="entry name" value="LSM"/>
    <property type="match status" value="1"/>
</dbReference>
<dbReference type="GO" id="GO:0046540">
    <property type="term" value="C:U4/U6 x U5 tri-snRNP complex"/>
    <property type="evidence" value="ECO:0007669"/>
    <property type="project" value="TreeGrafter"/>
</dbReference>
<reference evidence="11" key="2">
    <citation type="journal article" date="2024" name="Plant">
        <title>Genomic evolution and insights into agronomic trait innovations of Sesamum species.</title>
        <authorList>
            <person name="Miao H."/>
            <person name="Wang L."/>
            <person name="Qu L."/>
            <person name="Liu H."/>
            <person name="Sun Y."/>
            <person name="Le M."/>
            <person name="Wang Q."/>
            <person name="Wei S."/>
            <person name="Zheng Y."/>
            <person name="Lin W."/>
            <person name="Duan Y."/>
            <person name="Cao H."/>
            <person name="Xiong S."/>
            <person name="Wang X."/>
            <person name="Wei L."/>
            <person name="Li C."/>
            <person name="Ma Q."/>
            <person name="Ju M."/>
            <person name="Zhao R."/>
            <person name="Li G."/>
            <person name="Mu C."/>
            <person name="Tian Q."/>
            <person name="Mei H."/>
            <person name="Zhang T."/>
            <person name="Gao T."/>
            <person name="Zhang H."/>
        </authorList>
    </citation>
    <scope>NUCLEOTIDE SEQUENCE</scope>
    <source>
        <strain evidence="11">KEN8</strain>
    </source>
</reference>
<dbReference type="GO" id="GO:0000398">
    <property type="term" value="P:mRNA splicing, via spliceosome"/>
    <property type="evidence" value="ECO:0007669"/>
    <property type="project" value="TreeGrafter"/>
</dbReference>
<dbReference type="GO" id="GO:0005688">
    <property type="term" value="C:U6 snRNP"/>
    <property type="evidence" value="ECO:0007669"/>
    <property type="project" value="TreeGrafter"/>
</dbReference>
<dbReference type="GO" id="GO:1990726">
    <property type="term" value="C:Lsm1-7-Pat1 complex"/>
    <property type="evidence" value="ECO:0007669"/>
    <property type="project" value="TreeGrafter"/>
</dbReference>
<proteinExistence type="inferred from homology"/>
<comment type="caution">
    <text evidence="11">The sequence shown here is derived from an EMBL/GenBank/DDBJ whole genome shotgun (WGS) entry which is preliminary data.</text>
</comment>
<evidence type="ECO:0000256" key="3">
    <source>
        <dbReference type="ARBA" id="ARBA00022664"/>
    </source>
</evidence>
<keyword evidence="3" id="KW-0507">mRNA processing</keyword>
<gene>
    <name evidence="11" type="ORF">Scaly_0462300</name>
</gene>
<evidence type="ECO:0000256" key="6">
    <source>
        <dbReference type="ARBA" id="ARBA00023187"/>
    </source>
</evidence>